<feature type="coiled-coil region" evidence="13">
    <location>
        <begin position="358"/>
        <end position="385"/>
    </location>
</feature>
<evidence type="ECO:0000256" key="6">
    <source>
        <dbReference type="ARBA" id="ARBA00022692"/>
    </source>
</evidence>
<evidence type="ECO:0000256" key="11">
    <source>
        <dbReference type="ARBA" id="ARBA00023264"/>
    </source>
</evidence>
<accession>A0ABR4NTB3</accession>
<feature type="transmembrane region" description="Helical" evidence="14">
    <location>
        <begin position="145"/>
        <end position="163"/>
    </location>
</feature>
<evidence type="ECO:0000256" key="2">
    <source>
        <dbReference type="ARBA" id="ARBA00006675"/>
    </source>
</evidence>
<evidence type="ECO:0000256" key="3">
    <source>
        <dbReference type="ARBA" id="ARBA00019082"/>
    </source>
</evidence>
<evidence type="ECO:0000256" key="12">
    <source>
        <dbReference type="ARBA" id="ARBA00023315"/>
    </source>
</evidence>
<evidence type="ECO:0000256" key="1">
    <source>
        <dbReference type="ARBA" id="ARBA00004141"/>
    </source>
</evidence>
<feature type="transmembrane region" description="Helical" evidence="14">
    <location>
        <begin position="333"/>
        <end position="354"/>
    </location>
</feature>
<evidence type="ECO:0000256" key="13">
    <source>
        <dbReference type="SAM" id="Coils"/>
    </source>
</evidence>
<comment type="subcellular location">
    <subcellularLocation>
        <location evidence="1">Membrane</location>
        <topology evidence="1">Multi-pass membrane protein</topology>
    </subcellularLocation>
</comment>
<keyword evidence="11" id="KW-1208">Phospholipid metabolism</keyword>
<proteinExistence type="inferred from homology"/>
<keyword evidence="13" id="KW-0175">Coiled coil</keyword>
<sequence>MSTREWEDEIHESESIWLGNLVELLDPIASKKGYTEFPTLNSYDYRKTWQKAKDKLRDGRGKLISKNKDRLVEKLKKLDGPLNNIFHETSRLEKLFYPFTLFNIFFIGYLMGGFPEYFHIYYTVMFCILIPIRFYTYYKSKSHYFLADLCYFVNVLCLLYIWVFPASRVLFLSCFALTFGSLSFAVITWRNSLVIHMIDKTTSCFIHIIPPCSMFVIYRAITPQYRAIRFPGAMIMDPKGTISLKSNIVNTSLYYLVWQVLYHYFITMRKSSKIEAGERETSFHYLTTHQFKNFWAVKLPAPWPMIIYTFLQYMYQLCTMLLCNIWIKYDQIWSQFFLLSIFLCAAYNGATYYVDYYGKSMQNEVNRLKSQVEALQDELEAYQSENKEE</sequence>
<comment type="similarity">
    <text evidence="2">Belongs to the GPC1 family.</text>
</comment>
<feature type="transmembrane region" description="Helical" evidence="14">
    <location>
        <begin position="169"/>
        <end position="189"/>
    </location>
</feature>
<evidence type="ECO:0000313" key="15">
    <source>
        <dbReference type="EMBL" id="KAL3231701.1"/>
    </source>
</evidence>
<feature type="transmembrane region" description="Helical" evidence="14">
    <location>
        <begin position="95"/>
        <end position="114"/>
    </location>
</feature>
<evidence type="ECO:0000256" key="14">
    <source>
        <dbReference type="SAM" id="Phobius"/>
    </source>
</evidence>
<keyword evidence="6 14" id="KW-0812">Transmembrane</keyword>
<keyword evidence="12" id="KW-0012">Acyltransferase</keyword>
<dbReference type="EMBL" id="JBEVYD010000006">
    <property type="protein sequence ID" value="KAL3231701.1"/>
    <property type="molecule type" value="Genomic_DNA"/>
</dbReference>
<feature type="transmembrane region" description="Helical" evidence="14">
    <location>
        <begin position="305"/>
        <end position="327"/>
    </location>
</feature>
<dbReference type="Proteomes" id="UP001623330">
    <property type="component" value="Unassembled WGS sequence"/>
</dbReference>
<keyword evidence="7 14" id="KW-1133">Transmembrane helix</keyword>
<comment type="caution">
    <text evidence="15">The sequence shown here is derived from an EMBL/GenBank/DDBJ whole genome shotgun (WGS) entry which is preliminary data.</text>
</comment>
<feature type="transmembrane region" description="Helical" evidence="14">
    <location>
        <begin position="201"/>
        <end position="221"/>
    </location>
</feature>
<organism evidence="15 16">
    <name type="scientific">Nakaseomyces bracarensis</name>
    <dbReference type="NCBI Taxonomy" id="273131"/>
    <lineage>
        <taxon>Eukaryota</taxon>
        <taxon>Fungi</taxon>
        <taxon>Dikarya</taxon>
        <taxon>Ascomycota</taxon>
        <taxon>Saccharomycotina</taxon>
        <taxon>Saccharomycetes</taxon>
        <taxon>Saccharomycetales</taxon>
        <taxon>Saccharomycetaceae</taxon>
        <taxon>Nakaseomyces</taxon>
    </lineage>
</organism>
<gene>
    <name evidence="15" type="ORF">RNJ44_00236</name>
</gene>
<dbReference type="PANTHER" id="PTHR31201:SF1">
    <property type="entry name" value="GLYCEROPHOSPHOCHOLINE ACYLTRANSFERASE 1"/>
    <property type="match status" value="1"/>
</dbReference>
<reference evidence="15 16" key="1">
    <citation type="submission" date="2024-05" db="EMBL/GenBank/DDBJ databases">
        <title>Long read based assembly of the Candida bracarensis genome reveals expanded adhesin content.</title>
        <authorList>
            <person name="Marcet-Houben M."/>
            <person name="Ksiezopolska E."/>
            <person name="Gabaldon T."/>
        </authorList>
    </citation>
    <scope>NUCLEOTIDE SEQUENCE [LARGE SCALE GENOMIC DNA]</scope>
    <source>
        <strain evidence="15 16">CBM6</strain>
    </source>
</reference>
<evidence type="ECO:0000256" key="4">
    <source>
        <dbReference type="ARBA" id="ARBA00022516"/>
    </source>
</evidence>
<evidence type="ECO:0000256" key="10">
    <source>
        <dbReference type="ARBA" id="ARBA00023209"/>
    </source>
</evidence>
<evidence type="ECO:0000256" key="5">
    <source>
        <dbReference type="ARBA" id="ARBA00022679"/>
    </source>
</evidence>
<feature type="transmembrane region" description="Helical" evidence="14">
    <location>
        <begin position="120"/>
        <end position="138"/>
    </location>
</feature>
<keyword evidence="5" id="KW-0808">Transferase</keyword>
<dbReference type="PANTHER" id="PTHR31201">
    <property type="entry name" value="OS01G0585100 PROTEIN"/>
    <property type="match status" value="1"/>
</dbReference>
<dbReference type="InterPro" id="IPR021261">
    <property type="entry name" value="GPCAT"/>
</dbReference>
<keyword evidence="9 14" id="KW-0472">Membrane</keyword>
<evidence type="ECO:0000256" key="7">
    <source>
        <dbReference type="ARBA" id="ARBA00022989"/>
    </source>
</evidence>
<keyword evidence="16" id="KW-1185">Reference proteome</keyword>
<keyword evidence="10" id="KW-0594">Phospholipid biosynthesis</keyword>
<keyword evidence="8" id="KW-0443">Lipid metabolism</keyword>
<keyword evidence="4" id="KW-0444">Lipid biosynthesis</keyword>
<evidence type="ECO:0000256" key="8">
    <source>
        <dbReference type="ARBA" id="ARBA00023098"/>
    </source>
</evidence>
<evidence type="ECO:0000313" key="16">
    <source>
        <dbReference type="Proteomes" id="UP001623330"/>
    </source>
</evidence>
<dbReference type="Pfam" id="PF10998">
    <property type="entry name" value="DUF2838"/>
    <property type="match status" value="1"/>
</dbReference>
<evidence type="ECO:0000256" key="9">
    <source>
        <dbReference type="ARBA" id="ARBA00023136"/>
    </source>
</evidence>
<name>A0ABR4NTB3_9SACH</name>
<protein>
    <recommendedName>
        <fullName evidence="3">Glycerophosphocholine acyltransferase 1</fullName>
    </recommendedName>
</protein>